<feature type="signal peptide" evidence="2">
    <location>
        <begin position="1"/>
        <end position="25"/>
    </location>
</feature>
<dbReference type="Proteomes" id="UP000288168">
    <property type="component" value="Unassembled WGS sequence"/>
</dbReference>
<proteinExistence type="predicted"/>
<gene>
    <name evidence="3" type="ORF">CEP54_008111</name>
</gene>
<accession>A0A428PXK4</accession>
<feature type="region of interest" description="Disordered" evidence="1">
    <location>
        <begin position="455"/>
        <end position="506"/>
    </location>
</feature>
<feature type="compositionally biased region" description="Low complexity" evidence="1">
    <location>
        <begin position="106"/>
        <end position="130"/>
    </location>
</feature>
<feature type="region of interest" description="Disordered" evidence="1">
    <location>
        <begin position="83"/>
        <end position="345"/>
    </location>
</feature>
<dbReference type="AlphaFoldDB" id="A0A428PXK4"/>
<feature type="compositionally biased region" description="Basic and acidic residues" evidence="1">
    <location>
        <begin position="474"/>
        <end position="483"/>
    </location>
</feature>
<reference evidence="3 4" key="1">
    <citation type="submission" date="2017-06" db="EMBL/GenBank/DDBJ databases">
        <title>Comparative genomic analysis of Ambrosia Fusariam Clade fungi.</title>
        <authorList>
            <person name="Stajich J.E."/>
            <person name="Carrillo J."/>
            <person name="Kijimoto T."/>
            <person name="Eskalen A."/>
            <person name="O'Donnell K."/>
            <person name="Kasson M."/>
        </authorList>
    </citation>
    <scope>NUCLEOTIDE SEQUENCE [LARGE SCALE GENOMIC DNA]</scope>
    <source>
        <strain evidence="3 4">NRRL62584</strain>
    </source>
</reference>
<evidence type="ECO:0000313" key="4">
    <source>
        <dbReference type="Proteomes" id="UP000288168"/>
    </source>
</evidence>
<evidence type="ECO:0000256" key="1">
    <source>
        <dbReference type="SAM" id="MobiDB-lite"/>
    </source>
</evidence>
<feature type="chain" id="PRO_5019345789" evidence="2">
    <location>
        <begin position="26"/>
        <end position="1246"/>
    </location>
</feature>
<feature type="compositionally biased region" description="Polar residues" evidence="1">
    <location>
        <begin position="178"/>
        <end position="207"/>
    </location>
</feature>
<keyword evidence="4" id="KW-1185">Reference proteome</keyword>
<feature type="compositionally biased region" description="Low complexity" evidence="1">
    <location>
        <begin position="938"/>
        <end position="1033"/>
    </location>
</feature>
<dbReference type="OrthoDB" id="3886018at2759"/>
<feature type="compositionally biased region" description="Low complexity" evidence="1">
    <location>
        <begin position="1099"/>
        <end position="1116"/>
    </location>
</feature>
<organism evidence="3 4">
    <name type="scientific">Fusarium duplospermum</name>
    <dbReference type="NCBI Taxonomy" id="1325734"/>
    <lineage>
        <taxon>Eukaryota</taxon>
        <taxon>Fungi</taxon>
        <taxon>Dikarya</taxon>
        <taxon>Ascomycota</taxon>
        <taxon>Pezizomycotina</taxon>
        <taxon>Sordariomycetes</taxon>
        <taxon>Hypocreomycetidae</taxon>
        <taxon>Hypocreales</taxon>
        <taxon>Nectriaceae</taxon>
        <taxon>Fusarium</taxon>
        <taxon>Fusarium solani species complex</taxon>
    </lineage>
</organism>
<feature type="compositionally biased region" description="Acidic residues" evidence="1">
    <location>
        <begin position="484"/>
        <end position="493"/>
    </location>
</feature>
<evidence type="ECO:0000256" key="2">
    <source>
        <dbReference type="SAM" id="SignalP"/>
    </source>
</evidence>
<keyword evidence="2" id="KW-0732">Signal</keyword>
<dbReference type="EMBL" id="NKCI01000079">
    <property type="protein sequence ID" value="RSL57743.1"/>
    <property type="molecule type" value="Genomic_DNA"/>
</dbReference>
<sequence length="1246" mass="130530">MASHGWSLSAGRALLLLASLPLYTAQDVPDPALPVADPAAVTTTSIAFPEVFPDVEVPAGPSTTETLPAEPSTTDIAIVVEQTTSSTEVPVAETTTSSLIPEGPKTVETLSTTSSQTTTEAAIQDTTTSTELPVQDTTTSTEVPAQDTTTSTELPAAPTTTSSWIPDASETVEPINTPGATTTSTELPVQESTTNTGLPVDTTTSTELPVDTTTSTEVPVDTTTSTEVAPGTTTSTEVPVETTTSTEAPVDTTTSTELPVDTTTTTDVSVETTTTEQLPETTTTTNPAVDPTTTTEQVIDPTTTTEQPAEETSTTAGQPADTTTDKAPEPTTDDGNEPTITEPPVLTTATGAAATSAVSSVSTEILGLIPIIDSWKDDPENLKDETKDKVDDVHDDIVAVIVSLGGDPNQDCAGKRKRGLLGPIGDIINSLVCIAKGLTDISGNIVVGNVPAVTGATGGVQSQTEELTEEEKDEDKTDEKSEQESTEQEESTTEEPTSTTTSPCTDDTAEHVTIICKPTTITEDGNVQTTETCFESITVEVTGCSVTEATTVISTTGTAAAITPCASGSCGGGDACPMNDAPLSGAEMALVSTKVDCAAVSTITTSEVPTGAGAFGSNPVSSPTPRAEGSSAEKRELDRRVFMHNTTPNPFYVASLNPIWVSQIGDASGHWFDYPAIGQGFAGVNGIYGCTAVIIVSDKGVYLSHIWENPVFIDTEWNWTDDESFNRNAFEALRDGTDNARSVTSLVGDDANPGVLHASNNPMVFVLTPFTDVLNDPTGITTLFRYQERAQRLADSLVGVIPGSSGHLLGYTRTNGIDSTEPIGTWGRAILEVDVFQDMIITPEDSPGGSWAFSMGRWRLWVEDGLVTWRDFIVGGSGIQLSGFATTSDAPAPDATQAPEEPQAEAPEATQAAEAVAQRLRKRGDSPVEECLVVTRASTTSEATSSATETTQMTESTETTKSTESTQSTETTQSSTETVDTTQSSTETSEITESTQSTETTESTAVSTSETSEVTTESTRPPTTLRTSVITTTSAPDTTSDQPTTTEPPFTGPVICVNHGGPRVATPYCQCSTTTEGQVFYATAPLISYHCTDYTTFPSSVSPTPTKEETPSPTATNPNADVPEVECATPDDCDDWEGNCHFANDNNHVVCLATDWHDVNGIPTSGKAICECLIREKPADPPKGTNPNADVPEVECSTPDDCGDWEGDCAFGPSSNHVVCLATDWHKVNGVPTSGKAICECMVTEA</sequence>
<feature type="compositionally biased region" description="Polar residues" evidence="1">
    <location>
        <begin position="1034"/>
        <end position="1048"/>
    </location>
</feature>
<feature type="compositionally biased region" description="Polar residues" evidence="1">
    <location>
        <begin position="83"/>
        <end position="99"/>
    </location>
</feature>
<comment type="caution">
    <text evidence="3">The sequence shown here is derived from an EMBL/GenBank/DDBJ whole genome shotgun (WGS) entry which is preliminary data.</text>
</comment>
<dbReference type="STRING" id="1325734.A0A428PXK4"/>
<evidence type="ECO:0000313" key="3">
    <source>
        <dbReference type="EMBL" id="RSL57743.1"/>
    </source>
</evidence>
<feature type="compositionally biased region" description="Polar residues" evidence="1">
    <location>
        <begin position="131"/>
        <end position="164"/>
    </location>
</feature>
<name>A0A428PXK4_9HYPO</name>
<feature type="compositionally biased region" description="Low complexity" evidence="1">
    <location>
        <begin position="885"/>
        <end position="918"/>
    </location>
</feature>
<feature type="region of interest" description="Disordered" evidence="1">
    <location>
        <begin position="610"/>
        <end position="637"/>
    </location>
</feature>
<feature type="region of interest" description="Disordered" evidence="1">
    <location>
        <begin position="884"/>
        <end position="1050"/>
    </location>
</feature>
<feature type="compositionally biased region" description="Low complexity" evidence="1">
    <location>
        <begin position="209"/>
        <end position="316"/>
    </location>
</feature>
<protein>
    <submittedName>
        <fullName evidence="3">Uncharacterized protein</fullName>
    </submittedName>
</protein>
<feature type="region of interest" description="Disordered" evidence="1">
    <location>
        <begin position="1099"/>
        <end position="1123"/>
    </location>
</feature>
<feature type="compositionally biased region" description="Low complexity" evidence="1">
    <location>
        <begin position="494"/>
        <end position="506"/>
    </location>
</feature>